<dbReference type="AlphaFoldDB" id="A0AAX4JJ46"/>
<keyword evidence="2" id="KW-1185">Reference proteome</keyword>
<proteinExistence type="predicted"/>
<sequence>MSQAPNTLISRPDVSGPNAPEFDAIAKHAKDNFGYLNFTVFEWIEDRFALRRIWSSDPKDYPVNGEKVMPKEAPWPNTVIKQHKSHVSWNSSEIKSTYNDYQALFDLGVHQTLSIPILDEKNEKVIGALNYSAGENQYNENTLKEMEKIAQNEAKQAFLKWQSNQK</sequence>
<dbReference type="GeneID" id="91091005"/>
<evidence type="ECO:0000313" key="1">
    <source>
        <dbReference type="EMBL" id="WWC85469.1"/>
    </source>
</evidence>
<dbReference type="SUPFAM" id="SSF55781">
    <property type="entry name" value="GAF domain-like"/>
    <property type="match status" value="1"/>
</dbReference>
<gene>
    <name evidence="1" type="ORF">L201_000333</name>
</gene>
<name>A0AAX4JJ46_9TREE</name>
<accession>A0AAX4JJ46</accession>
<dbReference type="InterPro" id="IPR029016">
    <property type="entry name" value="GAF-like_dom_sf"/>
</dbReference>
<reference evidence="1 2" key="1">
    <citation type="submission" date="2024-01" db="EMBL/GenBank/DDBJ databases">
        <title>Comparative genomics of Cryptococcus and Kwoniella reveals pathogenesis evolution and contrasting modes of karyotype evolution via chromosome fusion or intercentromeric recombination.</title>
        <authorList>
            <person name="Coelho M.A."/>
            <person name="David-Palma M."/>
            <person name="Shea T."/>
            <person name="Bowers K."/>
            <person name="McGinley-Smith S."/>
            <person name="Mohammad A.W."/>
            <person name="Gnirke A."/>
            <person name="Yurkov A.M."/>
            <person name="Nowrousian M."/>
            <person name="Sun S."/>
            <person name="Cuomo C.A."/>
            <person name="Heitman J."/>
        </authorList>
    </citation>
    <scope>NUCLEOTIDE SEQUENCE [LARGE SCALE GENOMIC DNA]</scope>
    <source>
        <strain evidence="1 2">CBS 6074</strain>
    </source>
</reference>
<evidence type="ECO:0000313" key="2">
    <source>
        <dbReference type="Proteomes" id="UP001355207"/>
    </source>
</evidence>
<organism evidence="1 2">
    <name type="scientific">Kwoniella dendrophila CBS 6074</name>
    <dbReference type="NCBI Taxonomy" id="1295534"/>
    <lineage>
        <taxon>Eukaryota</taxon>
        <taxon>Fungi</taxon>
        <taxon>Dikarya</taxon>
        <taxon>Basidiomycota</taxon>
        <taxon>Agaricomycotina</taxon>
        <taxon>Tremellomycetes</taxon>
        <taxon>Tremellales</taxon>
        <taxon>Cryptococcaceae</taxon>
        <taxon>Kwoniella</taxon>
    </lineage>
</organism>
<dbReference type="Proteomes" id="UP001355207">
    <property type="component" value="Chromosome 1"/>
</dbReference>
<dbReference type="EMBL" id="CP144098">
    <property type="protein sequence ID" value="WWC85469.1"/>
    <property type="molecule type" value="Genomic_DNA"/>
</dbReference>
<evidence type="ECO:0008006" key="3">
    <source>
        <dbReference type="Google" id="ProtNLM"/>
    </source>
</evidence>
<dbReference type="RefSeq" id="XP_066072232.1">
    <property type="nucleotide sequence ID" value="XM_066216135.1"/>
</dbReference>
<protein>
    <recommendedName>
        <fullName evidence="3">GAF domain-containing protein</fullName>
    </recommendedName>
</protein>
<dbReference type="Gene3D" id="3.30.450.40">
    <property type="match status" value="1"/>
</dbReference>